<evidence type="ECO:0000313" key="6">
    <source>
        <dbReference type="Proteomes" id="UP000186895"/>
    </source>
</evidence>
<dbReference type="Proteomes" id="UP000186895">
    <property type="component" value="Unassembled WGS sequence"/>
</dbReference>
<dbReference type="InterPro" id="IPR027417">
    <property type="entry name" value="P-loop_NTPase"/>
</dbReference>
<dbReference type="InterPro" id="IPR000185">
    <property type="entry name" value="SecA"/>
</dbReference>
<dbReference type="GO" id="GO:0006605">
    <property type="term" value="P:protein targeting"/>
    <property type="evidence" value="ECO:0007669"/>
    <property type="project" value="InterPro"/>
</dbReference>
<keyword evidence="1" id="KW-0472">Membrane</keyword>
<dbReference type="InterPro" id="IPR011115">
    <property type="entry name" value="SecA_DEAD"/>
</dbReference>
<dbReference type="GO" id="GO:0006886">
    <property type="term" value="P:intracellular protein transport"/>
    <property type="evidence" value="ECO:0007669"/>
    <property type="project" value="InterPro"/>
</dbReference>
<evidence type="ECO:0000313" key="5">
    <source>
        <dbReference type="EMBL" id="SIQ36945.1"/>
    </source>
</evidence>
<dbReference type="Pfam" id="PF07517">
    <property type="entry name" value="SecA_DEAD"/>
    <property type="match status" value="1"/>
</dbReference>
<name>A0A1N6S753_9GAMM</name>
<keyword evidence="6" id="KW-1185">Reference proteome</keyword>
<protein>
    <submittedName>
        <fullName evidence="5">SecA DEAD-like domain-containing protein</fullName>
    </submittedName>
</protein>
<keyword evidence="1" id="KW-1003">Cell membrane</keyword>
<evidence type="ECO:0000256" key="3">
    <source>
        <dbReference type="ARBA" id="ARBA00023010"/>
    </source>
</evidence>
<proteinExistence type="predicted"/>
<dbReference type="GO" id="GO:0017038">
    <property type="term" value="P:protein import"/>
    <property type="evidence" value="ECO:0007669"/>
    <property type="project" value="InterPro"/>
</dbReference>
<accession>A0A1N6S753</accession>
<evidence type="ECO:0000256" key="1">
    <source>
        <dbReference type="ARBA" id="ARBA00022475"/>
    </source>
</evidence>
<dbReference type="AlphaFoldDB" id="A0A1N6S753"/>
<reference evidence="5 6" key="1">
    <citation type="submission" date="2017-01" db="EMBL/GenBank/DDBJ databases">
        <authorList>
            <person name="Mah S.A."/>
            <person name="Swanson W.J."/>
            <person name="Moy G.W."/>
            <person name="Vacquier V.D."/>
        </authorList>
    </citation>
    <scope>NUCLEOTIDE SEQUENCE [LARGE SCALE GENOMIC DNA]</scope>
    <source>
        <strain evidence="5 6">DSM 7027</strain>
    </source>
</reference>
<dbReference type="PANTHER" id="PTHR30612">
    <property type="entry name" value="SECA INNER MEMBRANE COMPONENT OF SEC PROTEIN SECRETION SYSTEM"/>
    <property type="match status" value="1"/>
</dbReference>
<organism evidence="5 6">
    <name type="scientific">Marinobacterium stanieri</name>
    <dbReference type="NCBI Taxonomy" id="49186"/>
    <lineage>
        <taxon>Bacteria</taxon>
        <taxon>Pseudomonadati</taxon>
        <taxon>Pseudomonadota</taxon>
        <taxon>Gammaproteobacteria</taxon>
        <taxon>Oceanospirillales</taxon>
        <taxon>Oceanospirillaceae</taxon>
        <taxon>Marinobacterium</taxon>
    </lineage>
</organism>
<dbReference type="GO" id="GO:0005524">
    <property type="term" value="F:ATP binding"/>
    <property type="evidence" value="ECO:0007669"/>
    <property type="project" value="InterPro"/>
</dbReference>
<dbReference type="SMART" id="SM00957">
    <property type="entry name" value="SecA_DEAD"/>
    <property type="match status" value="1"/>
</dbReference>
<evidence type="ECO:0000256" key="2">
    <source>
        <dbReference type="ARBA" id="ARBA00022927"/>
    </source>
</evidence>
<dbReference type="InterPro" id="IPR014018">
    <property type="entry name" value="SecA_motor_DEAD"/>
</dbReference>
<feature type="domain" description="SecA family profile" evidence="4">
    <location>
        <begin position="1"/>
        <end position="602"/>
    </location>
</feature>
<keyword evidence="2" id="KW-0813">Transport</keyword>
<keyword evidence="3" id="KW-0811">Translocation</keyword>
<gene>
    <name evidence="5" type="ORF">SAMN05421647_10471</name>
</gene>
<dbReference type="STRING" id="49186.SAMN05421647_10471"/>
<dbReference type="PROSITE" id="PS51196">
    <property type="entry name" value="SECA_MOTOR_DEAD"/>
    <property type="match status" value="1"/>
</dbReference>
<dbReference type="EMBL" id="FTMN01000004">
    <property type="protein sequence ID" value="SIQ36945.1"/>
    <property type="molecule type" value="Genomic_DNA"/>
</dbReference>
<dbReference type="Gene3D" id="3.90.1440.10">
    <property type="entry name" value="SecA, preprotein cross-linking domain"/>
    <property type="match status" value="1"/>
</dbReference>
<evidence type="ECO:0000259" key="4">
    <source>
        <dbReference type="PROSITE" id="PS51196"/>
    </source>
</evidence>
<sequence length="602" mass="66772">MKVRSAILYPERHAFEPHSPLLERLGAFWQGRSKQLANDRADASVLKHLKASADQKGLQTLLLEQADTPRQRAQLALQLLSPALNQLDPDSSVTTPELALAEQLLNGECLAWPGVESRWRVATMAAAALTLSGTPVQVVHATQAGAQETWLVAESFYRQLEVQAGLIQPRMSASQRTALYADGITHVSISELMLDYLRDRRLSDAYEGEQTRRIKRCLTHSGISRSLILPGLNHAILVDGRSLLCESAMTSVVASDRMELNEEEMLTYALAGIAGQLADSRDYTLENGAVELTAEGRQRLLLLSETLPQGLRQQIGLEQQVVLALTAFKCLQPEQDYQFQDGQLILREGLFPGGEHAALKAYLAVREGYRPGQNLSLSGRLNYRRFLQRYRHLYALVDRADDIAAEIQEHYHLRVKAGTKTDLPLPSVICDTSAEAITYLLEQVKQQAQRSGVVIYAGRTADEALPVLAALDESGLAFDEMNETSTATPASGIGVLSASHDCLDKLKQGVLADWPVYSFQPLFVQDGYWVAAWDARPMSLLSPLEKSLMNPRSGHKAVSGWSLRLLQSAFRREAKEQRALRHSMMAADEHYRHLLSFTGNEE</sequence>
<keyword evidence="2" id="KW-0653">Protein transport</keyword>
<dbReference type="RefSeq" id="WP_076462708.1">
    <property type="nucleotide sequence ID" value="NZ_FTMN01000004.1"/>
</dbReference>
<dbReference type="PANTHER" id="PTHR30612:SF0">
    <property type="entry name" value="CHLOROPLAST PROTEIN-TRANSPORTING ATPASE"/>
    <property type="match status" value="1"/>
</dbReference>
<dbReference type="Gene3D" id="3.40.50.300">
    <property type="entry name" value="P-loop containing nucleotide triphosphate hydrolases"/>
    <property type="match status" value="1"/>
</dbReference>
<dbReference type="GO" id="GO:0016020">
    <property type="term" value="C:membrane"/>
    <property type="evidence" value="ECO:0007669"/>
    <property type="project" value="InterPro"/>
</dbReference>